<dbReference type="OrthoDB" id="5330181at2"/>
<organism evidence="1 2">
    <name type="scientific">Campylobacter hominis (strain ATCC BAA-381 / DSM 21671 / CCUG 45161 / LMG 19568 / NCTC 13146 / CH001A)</name>
    <dbReference type="NCBI Taxonomy" id="360107"/>
    <lineage>
        <taxon>Bacteria</taxon>
        <taxon>Pseudomonadati</taxon>
        <taxon>Campylobacterota</taxon>
        <taxon>Epsilonproteobacteria</taxon>
        <taxon>Campylobacterales</taxon>
        <taxon>Campylobacteraceae</taxon>
        <taxon>Campylobacter</taxon>
    </lineage>
</organism>
<reference evidence="2" key="1">
    <citation type="submission" date="2007-07" db="EMBL/GenBank/DDBJ databases">
        <title>Complete genome sequence of Campylobacter hominis ATCC BAA-381, a commensal isolated from the human gastrointestinal tract.</title>
        <authorList>
            <person name="Fouts D.E."/>
            <person name="Mongodin E.F."/>
            <person name="Puiu D."/>
            <person name="Sebastian Y."/>
            <person name="Miller W.G."/>
            <person name="Mandrell R.E."/>
            <person name="Nelson K.E."/>
        </authorList>
    </citation>
    <scope>NUCLEOTIDE SEQUENCE [LARGE SCALE GENOMIC DNA]</scope>
    <source>
        <strain evidence="2">ATCC BAA-381 / LMG 19568 / NCTC 13146 / CH001A</strain>
    </source>
</reference>
<evidence type="ECO:0000313" key="2">
    <source>
        <dbReference type="Proteomes" id="UP000002407"/>
    </source>
</evidence>
<dbReference type="AlphaFoldDB" id="A7HZJ2"/>
<evidence type="ECO:0000313" key="1">
    <source>
        <dbReference type="EMBL" id="ABS52522.1"/>
    </source>
</evidence>
<dbReference type="EMBL" id="CP000776">
    <property type="protein sequence ID" value="ABS52522.1"/>
    <property type="molecule type" value="Genomic_DNA"/>
</dbReference>
<dbReference type="KEGG" id="cha:CHAB381_0067"/>
<dbReference type="STRING" id="360107.CHAB381_0067"/>
<protein>
    <submittedName>
        <fullName evidence="1">Uncharacterized protein</fullName>
    </submittedName>
</protein>
<dbReference type="RefSeq" id="WP_011991530.1">
    <property type="nucleotide sequence ID" value="NC_009714.1"/>
</dbReference>
<gene>
    <name evidence="1" type="ordered locus">CHAB381_0067</name>
</gene>
<name>A7HZJ2_CAMHC</name>
<sequence length="223" mass="25790">MLKHDELFKAYPELKNNYVFFDSNIKTNSLFNPKNGEITINPNLSKSDIKNALMQEIQNAIQHKEYAGFKNGAKLYDDFGKFERDNVVSRLNLTPKQQSKIINRQNPVNDDYHTWVRSEDDIIDFKKIKEDDFIETPDWTLKDYKKAVNNGEVKVYSSKPITSGNFVTPSKMEAMAYAGNGKVYEKSVNINEVAWIDSLQGQYIQSKSLHPFETAKYNARRKS</sequence>
<dbReference type="HOGENOM" id="CLU_1238321_0_0_7"/>
<dbReference type="Proteomes" id="UP000002407">
    <property type="component" value="Chromosome"/>
</dbReference>
<accession>A7HZJ2</accession>
<keyword evidence="2" id="KW-1185">Reference proteome</keyword>
<proteinExistence type="predicted"/>